<evidence type="ECO:0000259" key="7">
    <source>
        <dbReference type="Pfam" id="PF04138"/>
    </source>
</evidence>
<dbReference type="GO" id="GO:0000271">
    <property type="term" value="P:polysaccharide biosynthetic process"/>
    <property type="evidence" value="ECO:0007669"/>
    <property type="project" value="InterPro"/>
</dbReference>
<evidence type="ECO:0000256" key="1">
    <source>
        <dbReference type="ARBA" id="ARBA00004141"/>
    </source>
</evidence>
<dbReference type="PANTHER" id="PTHR38459:SF1">
    <property type="entry name" value="PROPHAGE BACTOPRENOL-LINKED GLUCOSE TRANSLOCASE HOMOLOG"/>
    <property type="match status" value="1"/>
</dbReference>
<gene>
    <name evidence="8" type="ORF">AT705_19630</name>
</gene>
<dbReference type="Proteomes" id="UP000069015">
    <property type="component" value="Chromosome 2"/>
</dbReference>
<keyword evidence="3 6" id="KW-0812">Transmembrane</keyword>
<accession>A0A0U3HUM6</accession>
<evidence type="ECO:0000256" key="4">
    <source>
        <dbReference type="ARBA" id="ARBA00022989"/>
    </source>
</evidence>
<sequence>MVLTRFFVIGILGCVVDFLFFQLLLLFKVELLVARLLAFWVAMGFTWFGNRLYTFRVYGAKLAQFARHVLSSHVAGLMNLSAFYLVSLSQSSQIAFLLGVILGAKANYLLSKMWVFVSATQQDASADRG</sequence>
<evidence type="ECO:0000313" key="8">
    <source>
        <dbReference type="EMBL" id="ALU45177.1"/>
    </source>
</evidence>
<feature type="transmembrane region" description="Helical" evidence="6">
    <location>
        <begin position="92"/>
        <end position="110"/>
    </location>
</feature>
<dbReference type="RefSeq" id="WP_058798077.1">
    <property type="nucleotide sequence ID" value="NZ_CP013612.1"/>
</dbReference>
<dbReference type="GO" id="GO:0005886">
    <property type="term" value="C:plasma membrane"/>
    <property type="evidence" value="ECO:0007669"/>
    <property type="project" value="TreeGrafter"/>
</dbReference>
<dbReference type="KEGG" id="prr:AT705_19630"/>
<protein>
    <recommendedName>
        <fullName evidence="7">GtrA/DPMS transmembrane domain-containing protein</fullName>
    </recommendedName>
</protein>
<proteinExistence type="inferred from homology"/>
<feature type="transmembrane region" description="Helical" evidence="6">
    <location>
        <begin position="65"/>
        <end position="86"/>
    </location>
</feature>
<evidence type="ECO:0000313" key="9">
    <source>
        <dbReference type="Proteomes" id="UP000069015"/>
    </source>
</evidence>
<evidence type="ECO:0000256" key="2">
    <source>
        <dbReference type="ARBA" id="ARBA00009399"/>
    </source>
</evidence>
<feature type="transmembrane region" description="Helical" evidence="6">
    <location>
        <begin position="33"/>
        <end position="53"/>
    </location>
</feature>
<evidence type="ECO:0000256" key="3">
    <source>
        <dbReference type="ARBA" id="ARBA00022692"/>
    </source>
</evidence>
<keyword evidence="4 6" id="KW-1133">Transmembrane helix</keyword>
<organism evidence="8 9">
    <name type="scientific">Pseudoalteromonas rubra</name>
    <dbReference type="NCBI Taxonomy" id="43658"/>
    <lineage>
        <taxon>Bacteria</taxon>
        <taxon>Pseudomonadati</taxon>
        <taxon>Pseudomonadota</taxon>
        <taxon>Gammaproteobacteria</taxon>
        <taxon>Alteromonadales</taxon>
        <taxon>Pseudoalteromonadaceae</taxon>
        <taxon>Pseudoalteromonas</taxon>
    </lineage>
</organism>
<dbReference type="EMBL" id="CP013612">
    <property type="protein sequence ID" value="ALU45177.1"/>
    <property type="molecule type" value="Genomic_DNA"/>
</dbReference>
<name>A0A0U3HUM6_9GAMM</name>
<dbReference type="AlphaFoldDB" id="A0A0U3HUM6"/>
<comment type="subcellular location">
    <subcellularLocation>
        <location evidence="1">Membrane</location>
        <topology evidence="1">Multi-pass membrane protein</topology>
    </subcellularLocation>
</comment>
<dbReference type="InterPro" id="IPR007267">
    <property type="entry name" value="GtrA_DPMS_TM"/>
</dbReference>
<comment type="similarity">
    <text evidence="2">Belongs to the GtrA family.</text>
</comment>
<feature type="transmembrane region" description="Helical" evidence="6">
    <location>
        <begin position="7"/>
        <end position="27"/>
    </location>
</feature>
<feature type="domain" description="GtrA/DPMS transmembrane" evidence="7">
    <location>
        <begin position="5"/>
        <end position="116"/>
    </location>
</feature>
<evidence type="ECO:0000256" key="6">
    <source>
        <dbReference type="SAM" id="Phobius"/>
    </source>
</evidence>
<evidence type="ECO:0000256" key="5">
    <source>
        <dbReference type="ARBA" id="ARBA00023136"/>
    </source>
</evidence>
<dbReference type="PANTHER" id="PTHR38459">
    <property type="entry name" value="PROPHAGE BACTOPRENOL-LINKED GLUCOSE TRANSLOCASE HOMOLOG"/>
    <property type="match status" value="1"/>
</dbReference>
<dbReference type="InterPro" id="IPR051401">
    <property type="entry name" value="GtrA_CellWall_Glycosyl"/>
</dbReference>
<reference evidence="8 9" key="1">
    <citation type="submission" date="2015-12" db="EMBL/GenBank/DDBJ databases">
        <title>Complete genome sequence of Pseudoalteromonas rubra SCSIO 6842, harboring a conjugative plasmid.</title>
        <authorList>
            <person name="Li B."/>
            <person name="Wang X."/>
        </authorList>
    </citation>
    <scope>NUCLEOTIDE SEQUENCE [LARGE SCALE GENOMIC DNA]</scope>
    <source>
        <strain evidence="8 9">SCSIO 6842</strain>
    </source>
</reference>
<keyword evidence="5 6" id="KW-0472">Membrane</keyword>
<dbReference type="Pfam" id="PF04138">
    <property type="entry name" value="GtrA_DPMS_TM"/>
    <property type="match status" value="1"/>
</dbReference>